<sequence>MDFPPSLDLLKYDIASAISAPWERCPPFSFLSSRAKGTKPRVFSVSGVVLKDGTNMSLFGDYGSSCDSLVDAKRTLSVKVCEQAVSIVQKIQNDIARDKREGERLRVEGYKKHANAALNGPQGVIDSLTFKCPHGCMLDEPRNIVLKFQLPVFISKKNKNELYVARPVEDLRDNPLITPEQSKQICELEERRYQLTTLPILHNGTQVPIWNVNNGLMGATVIVCFQLFHFDTPFGDDFRALMQGLKIISKLPGDIIIESSSVLVRKDAFCGQPLLPWTAGVVHEFENAQLKENARVVPVDAVRLGIQEFAEARWGDKPDFVVSGSNVGNNLGSGIGSSDTVGAASEAVLEGIPSFVFSGASASSISYAILTSSRNSSSTIAADTYSSLIIKFLVSLLCAECRMLDDSDQTSTYSACVRVELNFYLQLR</sequence>
<reference evidence="5" key="1">
    <citation type="submission" date="2022-07" db="EMBL/GenBank/DDBJ databases">
        <title>Genome Sequence of Leucocoprinus birnbaumii.</title>
        <authorList>
            <person name="Buettner E."/>
        </authorList>
    </citation>
    <scope>NUCLEOTIDE SEQUENCE</scope>
    <source>
        <strain evidence="5">VT141</strain>
    </source>
</reference>
<dbReference type="Pfam" id="PF01975">
    <property type="entry name" value="SurE"/>
    <property type="match status" value="1"/>
</dbReference>
<evidence type="ECO:0000313" key="5">
    <source>
        <dbReference type="EMBL" id="KAJ3560226.1"/>
    </source>
</evidence>
<dbReference type="InterPro" id="IPR002828">
    <property type="entry name" value="SurE-like_Pase/nucleotidase"/>
</dbReference>
<organism evidence="5 6">
    <name type="scientific">Leucocoprinus birnbaumii</name>
    <dbReference type="NCBI Taxonomy" id="56174"/>
    <lineage>
        <taxon>Eukaryota</taxon>
        <taxon>Fungi</taxon>
        <taxon>Dikarya</taxon>
        <taxon>Basidiomycota</taxon>
        <taxon>Agaricomycotina</taxon>
        <taxon>Agaricomycetes</taxon>
        <taxon>Agaricomycetidae</taxon>
        <taxon>Agaricales</taxon>
        <taxon>Agaricineae</taxon>
        <taxon>Agaricaceae</taxon>
        <taxon>Leucocoprinus</taxon>
    </lineage>
</organism>
<dbReference type="Proteomes" id="UP001213000">
    <property type="component" value="Unassembled WGS sequence"/>
</dbReference>
<keyword evidence="6" id="KW-1185">Reference proteome</keyword>
<dbReference type="GO" id="GO:0046872">
    <property type="term" value="F:metal ion binding"/>
    <property type="evidence" value="ECO:0007669"/>
    <property type="project" value="UniProtKB-KW"/>
</dbReference>
<dbReference type="PANTHER" id="PTHR30457">
    <property type="entry name" value="5'-NUCLEOTIDASE SURE"/>
    <property type="match status" value="1"/>
</dbReference>
<dbReference type="AlphaFoldDB" id="A0AAD5VI75"/>
<dbReference type="Gene3D" id="3.40.1210.10">
    <property type="entry name" value="Survival protein SurE-like phosphatase/nucleotidase"/>
    <property type="match status" value="1"/>
</dbReference>
<keyword evidence="2" id="KW-0479">Metal-binding</keyword>
<evidence type="ECO:0000256" key="3">
    <source>
        <dbReference type="ARBA" id="ARBA00022801"/>
    </source>
</evidence>
<evidence type="ECO:0000256" key="2">
    <source>
        <dbReference type="ARBA" id="ARBA00022723"/>
    </source>
</evidence>
<comment type="similarity">
    <text evidence="1">Belongs to the SurE nucleotidase family.</text>
</comment>
<feature type="domain" description="Survival protein SurE-like phosphatase/nucleotidase" evidence="4">
    <location>
        <begin position="296"/>
        <end position="377"/>
    </location>
</feature>
<dbReference type="PANTHER" id="PTHR30457:SF0">
    <property type="entry name" value="PHOSPHATASE, PUTATIVE (AFU_ORTHOLOGUE AFUA_4G01070)-RELATED"/>
    <property type="match status" value="1"/>
</dbReference>
<dbReference type="InterPro" id="IPR036523">
    <property type="entry name" value="SurE-like_sf"/>
</dbReference>
<dbReference type="SUPFAM" id="SSF64167">
    <property type="entry name" value="SurE-like"/>
    <property type="match status" value="1"/>
</dbReference>
<name>A0AAD5VI75_9AGAR</name>
<evidence type="ECO:0000313" key="6">
    <source>
        <dbReference type="Proteomes" id="UP001213000"/>
    </source>
</evidence>
<accession>A0AAD5VI75</accession>
<proteinExistence type="inferred from homology"/>
<evidence type="ECO:0000256" key="1">
    <source>
        <dbReference type="ARBA" id="ARBA00011062"/>
    </source>
</evidence>
<keyword evidence="3" id="KW-0378">Hydrolase</keyword>
<protein>
    <recommendedName>
        <fullName evidence="4">Survival protein SurE-like phosphatase/nucleotidase domain-containing protein</fullName>
    </recommendedName>
</protein>
<gene>
    <name evidence="5" type="ORF">NP233_g10978</name>
</gene>
<dbReference type="EMBL" id="JANIEX010001213">
    <property type="protein sequence ID" value="KAJ3560226.1"/>
    <property type="molecule type" value="Genomic_DNA"/>
</dbReference>
<dbReference type="InterPro" id="IPR030048">
    <property type="entry name" value="SurE"/>
</dbReference>
<evidence type="ECO:0000259" key="4">
    <source>
        <dbReference type="Pfam" id="PF01975"/>
    </source>
</evidence>
<dbReference type="GO" id="GO:0008252">
    <property type="term" value="F:nucleotidase activity"/>
    <property type="evidence" value="ECO:0007669"/>
    <property type="project" value="InterPro"/>
</dbReference>
<comment type="caution">
    <text evidence="5">The sequence shown here is derived from an EMBL/GenBank/DDBJ whole genome shotgun (WGS) entry which is preliminary data.</text>
</comment>